<dbReference type="PROSITE" id="PS50851">
    <property type="entry name" value="CHEW"/>
    <property type="match status" value="1"/>
</dbReference>
<evidence type="ECO:0000259" key="1">
    <source>
        <dbReference type="PROSITE" id="PS50851"/>
    </source>
</evidence>
<dbReference type="GO" id="GO:0005829">
    <property type="term" value="C:cytosol"/>
    <property type="evidence" value="ECO:0007669"/>
    <property type="project" value="TreeGrafter"/>
</dbReference>
<comment type="caution">
    <text evidence="2">The sequence shown here is derived from an EMBL/GenBank/DDBJ whole genome shotgun (WGS) entry which is preliminary data.</text>
</comment>
<evidence type="ECO:0000313" key="2">
    <source>
        <dbReference type="EMBL" id="GHO93243.1"/>
    </source>
</evidence>
<dbReference type="SMART" id="SM00260">
    <property type="entry name" value="CheW"/>
    <property type="match status" value="1"/>
</dbReference>
<dbReference type="PANTHER" id="PTHR22617">
    <property type="entry name" value="CHEMOTAXIS SENSOR HISTIDINE KINASE-RELATED"/>
    <property type="match status" value="1"/>
</dbReference>
<gene>
    <name evidence="2" type="ORF">KSF_032910</name>
</gene>
<dbReference type="PANTHER" id="PTHR22617:SF23">
    <property type="entry name" value="CHEMOTAXIS PROTEIN CHEW"/>
    <property type="match status" value="1"/>
</dbReference>
<keyword evidence="3" id="KW-1185">Reference proteome</keyword>
<accession>A0A8J3IGM7</accession>
<dbReference type="GO" id="GO:0006935">
    <property type="term" value="P:chemotaxis"/>
    <property type="evidence" value="ECO:0007669"/>
    <property type="project" value="InterPro"/>
</dbReference>
<proteinExistence type="predicted"/>
<dbReference type="Gene3D" id="2.40.50.180">
    <property type="entry name" value="CheA-289, Domain 4"/>
    <property type="match status" value="1"/>
</dbReference>
<feature type="domain" description="CheW-like" evidence="1">
    <location>
        <begin position="16"/>
        <end position="169"/>
    </location>
</feature>
<protein>
    <recommendedName>
        <fullName evidence="1">CheW-like domain-containing protein</fullName>
    </recommendedName>
</protein>
<dbReference type="AlphaFoldDB" id="A0A8J3IGM7"/>
<dbReference type="GO" id="GO:0007165">
    <property type="term" value="P:signal transduction"/>
    <property type="evidence" value="ECO:0007669"/>
    <property type="project" value="InterPro"/>
</dbReference>
<dbReference type="Proteomes" id="UP000597444">
    <property type="component" value="Unassembled WGS sequence"/>
</dbReference>
<organism evidence="2 3">
    <name type="scientific">Reticulibacter mediterranei</name>
    <dbReference type="NCBI Taxonomy" id="2778369"/>
    <lineage>
        <taxon>Bacteria</taxon>
        <taxon>Bacillati</taxon>
        <taxon>Chloroflexota</taxon>
        <taxon>Ktedonobacteria</taxon>
        <taxon>Ktedonobacterales</taxon>
        <taxon>Reticulibacteraceae</taxon>
        <taxon>Reticulibacter</taxon>
    </lineage>
</organism>
<evidence type="ECO:0000313" key="3">
    <source>
        <dbReference type="Proteomes" id="UP000597444"/>
    </source>
</evidence>
<dbReference type="Pfam" id="PF01584">
    <property type="entry name" value="CheW"/>
    <property type="match status" value="1"/>
</dbReference>
<dbReference type="InterPro" id="IPR002545">
    <property type="entry name" value="CheW-lke_dom"/>
</dbReference>
<dbReference type="InterPro" id="IPR036061">
    <property type="entry name" value="CheW-like_dom_sf"/>
</dbReference>
<reference evidence="2" key="1">
    <citation type="submission" date="2020-10" db="EMBL/GenBank/DDBJ databases">
        <title>Taxonomic study of unclassified bacteria belonging to the class Ktedonobacteria.</title>
        <authorList>
            <person name="Yabe S."/>
            <person name="Wang C.M."/>
            <person name="Zheng Y."/>
            <person name="Sakai Y."/>
            <person name="Cavaletti L."/>
            <person name="Monciardini P."/>
            <person name="Donadio S."/>
        </authorList>
    </citation>
    <scope>NUCLEOTIDE SEQUENCE</scope>
    <source>
        <strain evidence="2">ID150040</strain>
    </source>
</reference>
<dbReference type="SUPFAM" id="SSF50341">
    <property type="entry name" value="CheW-like"/>
    <property type="match status" value="1"/>
</dbReference>
<name>A0A8J3IGM7_9CHLR</name>
<sequence>MATDAAHIAPVAQVHPDDYLECVLEHGRCLLPLIALREIASPPYYFSRFPTSPSWMVGIGVWRGETIAVVDLDAYLFQHAARSPHTIKDGILVVAQLDDLTLGLLVTDVGSVTTLDVEQVVSFEQVPTWYTHLQTEVVIGVKCDGGGNRQTDSEALLLDVPVLVHDIVQHLKNDRLL</sequence>
<dbReference type="InterPro" id="IPR039315">
    <property type="entry name" value="CheW"/>
</dbReference>
<dbReference type="EMBL" id="BNJK01000001">
    <property type="protein sequence ID" value="GHO93243.1"/>
    <property type="molecule type" value="Genomic_DNA"/>
</dbReference>